<keyword evidence="1" id="KW-0472">Membrane</keyword>
<dbReference type="EMBL" id="SGXA01000001">
    <property type="protein sequence ID" value="RZS75323.1"/>
    <property type="molecule type" value="Genomic_DNA"/>
</dbReference>
<organism evidence="2 3">
    <name type="scientific">Pseudobacter ginsenosidimutans</name>
    <dbReference type="NCBI Taxonomy" id="661488"/>
    <lineage>
        <taxon>Bacteria</taxon>
        <taxon>Pseudomonadati</taxon>
        <taxon>Bacteroidota</taxon>
        <taxon>Chitinophagia</taxon>
        <taxon>Chitinophagales</taxon>
        <taxon>Chitinophagaceae</taxon>
        <taxon>Pseudobacter</taxon>
    </lineage>
</organism>
<name>A0A4Q7N1S1_9BACT</name>
<keyword evidence="3" id="KW-1185">Reference proteome</keyword>
<feature type="transmembrane region" description="Helical" evidence="1">
    <location>
        <begin position="34"/>
        <end position="52"/>
    </location>
</feature>
<evidence type="ECO:0000313" key="3">
    <source>
        <dbReference type="Proteomes" id="UP000293874"/>
    </source>
</evidence>
<evidence type="ECO:0000256" key="1">
    <source>
        <dbReference type="SAM" id="Phobius"/>
    </source>
</evidence>
<reference evidence="2 3" key="1">
    <citation type="submission" date="2019-02" db="EMBL/GenBank/DDBJ databases">
        <title>Genomic Encyclopedia of Type Strains, Phase IV (KMG-IV): sequencing the most valuable type-strain genomes for metagenomic binning, comparative biology and taxonomic classification.</title>
        <authorList>
            <person name="Goeker M."/>
        </authorList>
    </citation>
    <scope>NUCLEOTIDE SEQUENCE [LARGE SCALE GENOMIC DNA]</scope>
    <source>
        <strain evidence="2 3">DSM 18116</strain>
    </source>
</reference>
<sequence length="71" mass="8239">MGTQQVQPFSLHHLNEKMELRNEKVLWNSEQTGLFTFISIPFLLLLLVPNAVKFPPQNCSTIIVLRKRDMS</sequence>
<keyword evidence="1" id="KW-1133">Transmembrane helix</keyword>
<evidence type="ECO:0008006" key="4">
    <source>
        <dbReference type="Google" id="ProtNLM"/>
    </source>
</evidence>
<evidence type="ECO:0000313" key="2">
    <source>
        <dbReference type="EMBL" id="RZS75323.1"/>
    </source>
</evidence>
<comment type="caution">
    <text evidence="2">The sequence shown here is derived from an EMBL/GenBank/DDBJ whole genome shotgun (WGS) entry which is preliminary data.</text>
</comment>
<proteinExistence type="predicted"/>
<dbReference type="AlphaFoldDB" id="A0A4Q7N1S1"/>
<keyword evidence="1" id="KW-0812">Transmembrane</keyword>
<gene>
    <name evidence="2" type="ORF">EV199_1188</name>
</gene>
<accession>A0A4Q7N1S1</accession>
<dbReference type="Proteomes" id="UP000293874">
    <property type="component" value="Unassembled WGS sequence"/>
</dbReference>
<protein>
    <recommendedName>
        <fullName evidence="4">Transmembrane protein</fullName>
    </recommendedName>
</protein>